<reference evidence="2 3" key="1">
    <citation type="submission" date="2020-10" db="EMBL/GenBank/DDBJ databases">
        <authorList>
            <person name="Castelo-Branco R."/>
            <person name="Eusebio N."/>
            <person name="Adriana R."/>
            <person name="Vieira A."/>
            <person name="Brugerolle De Fraissinette N."/>
            <person name="Rezende De Castro R."/>
            <person name="Schneider M.P."/>
            <person name="Vasconcelos V."/>
            <person name="Leao P.N."/>
        </authorList>
    </citation>
    <scope>NUCLEOTIDE SEQUENCE [LARGE SCALE GENOMIC DNA]</scope>
    <source>
        <strain evidence="2 3">LEGE 06226</strain>
    </source>
</reference>
<gene>
    <name evidence="2" type="ORF">IQ236_17105</name>
</gene>
<evidence type="ECO:0000313" key="3">
    <source>
        <dbReference type="Proteomes" id="UP000640725"/>
    </source>
</evidence>
<feature type="compositionally biased region" description="Acidic residues" evidence="1">
    <location>
        <begin position="98"/>
        <end position="112"/>
    </location>
</feature>
<accession>A0ABR9UEN5</accession>
<dbReference type="EMBL" id="JADEWU010000042">
    <property type="protein sequence ID" value="MBE9144923.1"/>
    <property type="molecule type" value="Genomic_DNA"/>
</dbReference>
<sequence length="459" mass="52161">MNSLQLELDSINSQLELLTYRKSQLDSIMAEYSDVINRVKSLVSSMEDANIEPSNLLMEIEGIVFNVEEPQQPKTTDNHTKINSHIIPFDPQIHGELEPESTPETTPEEQPTEEPILNSLGLPVTPEQRGNSLLFKANTYWDNGSSVRIFIPKKRRYKGELENIVKDCIGQGFVEQFDINESGDDWIVQLSPVTDEITVNNIINEFYPQHTDGEPEPSNPTPEPVRLMVAVPTVSTELKPPKTRLNDQAYRRNDTLLIGFDNKRLMIAWAKWFNDSFNGAVFVKDDEQLEGFKYCLSVLWYGSDISTNWERLSNLNYSFKPDEQPTGISLDDVRNVIQTLQNNGVKFISKGELLAHHLNSLKASDLEDYLEKLAEEGLIILGNKSIDLLPTKSQDNEPDNPTFEYTEVDEKTTKIYNDGMLLGIAKNCGTHWETPQLPGETFPNRRDVVAGLWQLVNQF</sequence>
<organism evidence="2 3">
    <name type="scientific">Planktothrix mougeotii LEGE 06226</name>
    <dbReference type="NCBI Taxonomy" id="1828728"/>
    <lineage>
        <taxon>Bacteria</taxon>
        <taxon>Bacillati</taxon>
        <taxon>Cyanobacteriota</taxon>
        <taxon>Cyanophyceae</taxon>
        <taxon>Oscillatoriophycideae</taxon>
        <taxon>Oscillatoriales</taxon>
        <taxon>Microcoleaceae</taxon>
        <taxon>Planktothrix</taxon>
    </lineage>
</organism>
<evidence type="ECO:0000313" key="2">
    <source>
        <dbReference type="EMBL" id="MBE9144923.1"/>
    </source>
</evidence>
<dbReference type="RefSeq" id="WP_193870418.1">
    <property type="nucleotide sequence ID" value="NZ_JADEWU010000042.1"/>
</dbReference>
<proteinExistence type="predicted"/>
<feature type="region of interest" description="Disordered" evidence="1">
    <location>
        <begin position="92"/>
        <end position="123"/>
    </location>
</feature>
<dbReference type="Proteomes" id="UP000640725">
    <property type="component" value="Unassembled WGS sequence"/>
</dbReference>
<evidence type="ECO:0000256" key="1">
    <source>
        <dbReference type="SAM" id="MobiDB-lite"/>
    </source>
</evidence>
<comment type="caution">
    <text evidence="2">The sequence shown here is derived from an EMBL/GenBank/DDBJ whole genome shotgun (WGS) entry which is preliminary data.</text>
</comment>
<protein>
    <submittedName>
        <fullName evidence="2">Uncharacterized protein</fullName>
    </submittedName>
</protein>
<keyword evidence="3" id="KW-1185">Reference proteome</keyword>
<name>A0ABR9UEN5_9CYAN</name>